<evidence type="ECO:0000256" key="1">
    <source>
        <dbReference type="SAM" id="MobiDB-lite"/>
    </source>
</evidence>
<accession>A0A699KGX6</accession>
<comment type="caution">
    <text evidence="2">The sequence shown here is derived from an EMBL/GenBank/DDBJ whole genome shotgun (WGS) entry which is preliminary data.</text>
</comment>
<keyword evidence="2" id="KW-0670">Pyruvate</keyword>
<reference evidence="2" key="1">
    <citation type="journal article" date="2019" name="Sci. Rep.">
        <title>Draft genome of Tanacetum cinerariifolium, the natural source of mosquito coil.</title>
        <authorList>
            <person name="Yamashiro T."/>
            <person name="Shiraishi A."/>
            <person name="Satake H."/>
            <person name="Nakayama K."/>
        </authorList>
    </citation>
    <scope>NUCLEOTIDE SEQUENCE</scope>
</reference>
<protein>
    <submittedName>
        <fullName evidence="2">Pyruvate, phosphate dikinase regulatory protein, chloroplastic</fullName>
    </submittedName>
</protein>
<feature type="region of interest" description="Disordered" evidence="1">
    <location>
        <begin position="236"/>
        <end position="271"/>
    </location>
</feature>
<feature type="compositionally biased region" description="Basic residues" evidence="1">
    <location>
        <begin position="256"/>
        <end position="271"/>
    </location>
</feature>
<dbReference type="EMBL" id="BKCJ010509305">
    <property type="protein sequence ID" value="GFA89516.1"/>
    <property type="molecule type" value="Genomic_DNA"/>
</dbReference>
<dbReference type="AlphaFoldDB" id="A0A699KGX6"/>
<gene>
    <name evidence="2" type="ORF">Tci_661488</name>
</gene>
<organism evidence="2">
    <name type="scientific">Tanacetum cinerariifolium</name>
    <name type="common">Dalmatian daisy</name>
    <name type="synonym">Chrysanthemum cinerariifolium</name>
    <dbReference type="NCBI Taxonomy" id="118510"/>
    <lineage>
        <taxon>Eukaryota</taxon>
        <taxon>Viridiplantae</taxon>
        <taxon>Streptophyta</taxon>
        <taxon>Embryophyta</taxon>
        <taxon>Tracheophyta</taxon>
        <taxon>Spermatophyta</taxon>
        <taxon>Magnoliopsida</taxon>
        <taxon>eudicotyledons</taxon>
        <taxon>Gunneridae</taxon>
        <taxon>Pentapetalae</taxon>
        <taxon>asterids</taxon>
        <taxon>campanulids</taxon>
        <taxon>Asterales</taxon>
        <taxon>Asteraceae</taxon>
        <taxon>Asteroideae</taxon>
        <taxon>Anthemideae</taxon>
        <taxon>Anthemidinae</taxon>
        <taxon>Tanacetum</taxon>
    </lineage>
</organism>
<feature type="compositionally biased region" description="Polar residues" evidence="1">
    <location>
        <begin position="236"/>
        <end position="255"/>
    </location>
</feature>
<sequence>MKEDKIKQELEEIETINIELDHRVAKLIAENEHLKQTYKQLYDSIKSSRIRSKEQCDDLIKQVNIKSAENSDLNASLQEKVLVITALKDNLRKLKGKAVVDEAIISHPIDPEMLKVDVAPLAPKLRNNRTVHSDYLKHTQEETASLREIVEHERSLNPLNTSLDYACKYTKQIQELLIIIRQTRPCINDLGNKLMAVTPINKTKKVRFTKPVTSSGNKNGKTMSLSNVVSNKPMLSSTGVNLSTSTSGSQPSGNTKKIRFSKHQLVPRRIK</sequence>
<proteinExistence type="predicted"/>
<evidence type="ECO:0000313" key="2">
    <source>
        <dbReference type="EMBL" id="GFA89516.1"/>
    </source>
</evidence>
<name>A0A699KGX6_TANCI</name>